<dbReference type="Proteomes" id="UP000800235">
    <property type="component" value="Unassembled WGS sequence"/>
</dbReference>
<evidence type="ECO:0000256" key="3">
    <source>
        <dbReference type="SAM" id="SignalP"/>
    </source>
</evidence>
<dbReference type="CDD" id="cd00519">
    <property type="entry name" value="Lipase_3"/>
    <property type="match status" value="1"/>
</dbReference>
<dbReference type="Pfam" id="PF01764">
    <property type="entry name" value="Lipase_3"/>
    <property type="match status" value="1"/>
</dbReference>
<dbReference type="PANTHER" id="PTHR46640">
    <property type="entry name" value="TRIACYLGLYCEROL LIPASE, PUTATIVE (AFU_ORTHOLOGUE AFUA_6G06510)-RELATED"/>
    <property type="match status" value="1"/>
</dbReference>
<evidence type="ECO:0000256" key="2">
    <source>
        <dbReference type="ARBA" id="ARBA00022801"/>
    </source>
</evidence>
<evidence type="ECO:0000313" key="6">
    <source>
        <dbReference type="Proteomes" id="UP000800235"/>
    </source>
</evidence>
<feature type="chain" id="PRO_5040327130" evidence="3">
    <location>
        <begin position="21"/>
        <end position="368"/>
    </location>
</feature>
<dbReference type="Gene3D" id="3.40.50.1820">
    <property type="entry name" value="alpha/beta hydrolase"/>
    <property type="match status" value="1"/>
</dbReference>
<name>A0A9P4TYJ8_9PEZI</name>
<sequence>MRNYLTSLLAMLTAARLVLAAPPGRHPSIAPRAPAVPPTVSDYNNLRLYAQYAAAAYCNANNGGSINPTPQITCAGALMVNGGQSDRSNCPLVESAGATRTVGFNLGWNLISNTTNGFGTAGFVAVDNVNRLIVLSFRGTDPRSSQSLNTNVQALTNAQIPLPQNCPNCLGADGYLRAFRVVNNSTGLARVDVIGTIQQLASANRGYQVVVTGHSLGGAVGTFAALELRRLGIKVHFASFGMPRAVNPDLANFISAFDVTSETNPAPINQDPLERNFRVVHRGDGTPDLLPLQPFLSTKQYRHLTPSFNITSDNTVLAPAITDVQISSRDGISQLTGVPYVPILNLPTDINATAQAHRQYFGLISACF</sequence>
<evidence type="ECO:0000256" key="1">
    <source>
        <dbReference type="ARBA" id="ARBA00022729"/>
    </source>
</evidence>
<keyword evidence="2" id="KW-0378">Hydrolase</keyword>
<proteinExistence type="predicted"/>
<dbReference type="EMBL" id="MU007042">
    <property type="protein sequence ID" value="KAF2429952.1"/>
    <property type="molecule type" value="Genomic_DNA"/>
</dbReference>
<feature type="signal peptide" evidence="3">
    <location>
        <begin position="1"/>
        <end position="20"/>
    </location>
</feature>
<dbReference type="InterPro" id="IPR029058">
    <property type="entry name" value="AB_hydrolase_fold"/>
</dbReference>
<dbReference type="SUPFAM" id="SSF53474">
    <property type="entry name" value="alpha/beta-Hydrolases"/>
    <property type="match status" value="1"/>
</dbReference>
<dbReference type="InterPro" id="IPR002921">
    <property type="entry name" value="Fungal_lipase-type"/>
</dbReference>
<evidence type="ECO:0000313" key="5">
    <source>
        <dbReference type="EMBL" id="KAF2429952.1"/>
    </source>
</evidence>
<gene>
    <name evidence="5" type="ORF">EJ08DRAFT_679476</name>
</gene>
<feature type="domain" description="Fungal lipase-type" evidence="4">
    <location>
        <begin position="134"/>
        <end position="291"/>
    </location>
</feature>
<evidence type="ECO:0000259" key="4">
    <source>
        <dbReference type="Pfam" id="PF01764"/>
    </source>
</evidence>
<dbReference type="GO" id="GO:0006629">
    <property type="term" value="P:lipid metabolic process"/>
    <property type="evidence" value="ECO:0007669"/>
    <property type="project" value="InterPro"/>
</dbReference>
<dbReference type="AlphaFoldDB" id="A0A9P4TYJ8"/>
<dbReference type="GO" id="GO:0016787">
    <property type="term" value="F:hydrolase activity"/>
    <property type="evidence" value="ECO:0007669"/>
    <property type="project" value="UniProtKB-KW"/>
</dbReference>
<dbReference type="OrthoDB" id="426718at2759"/>
<accession>A0A9P4TYJ8</accession>
<dbReference type="InterPro" id="IPR051299">
    <property type="entry name" value="AB_hydrolase_lip/est"/>
</dbReference>
<organism evidence="5 6">
    <name type="scientific">Tothia fuscella</name>
    <dbReference type="NCBI Taxonomy" id="1048955"/>
    <lineage>
        <taxon>Eukaryota</taxon>
        <taxon>Fungi</taxon>
        <taxon>Dikarya</taxon>
        <taxon>Ascomycota</taxon>
        <taxon>Pezizomycotina</taxon>
        <taxon>Dothideomycetes</taxon>
        <taxon>Pleosporomycetidae</taxon>
        <taxon>Venturiales</taxon>
        <taxon>Cylindrosympodiaceae</taxon>
        <taxon>Tothia</taxon>
    </lineage>
</organism>
<protein>
    <submittedName>
        <fullName evidence="5">Alpha/beta-hydrolase</fullName>
    </submittedName>
</protein>
<keyword evidence="6" id="KW-1185">Reference proteome</keyword>
<dbReference type="PANTHER" id="PTHR46640:SF1">
    <property type="entry name" value="FUNGAL LIPASE-LIKE DOMAIN-CONTAINING PROTEIN-RELATED"/>
    <property type="match status" value="1"/>
</dbReference>
<keyword evidence="1 3" id="KW-0732">Signal</keyword>
<comment type="caution">
    <text evidence="5">The sequence shown here is derived from an EMBL/GenBank/DDBJ whole genome shotgun (WGS) entry which is preliminary data.</text>
</comment>
<reference evidence="5" key="1">
    <citation type="journal article" date="2020" name="Stud. Mycol.">
        <title>101 Dothideomycetes genomes: a test case for predicting lifestyles and emergence of pathogens.</title>
        <authorList>
            <person name="Haridas S."/>
            <person name="Albert R."/>
            <person name="Binder M."/>
            <person name="Bloem J."/>
            <person name="Labutti K."/>
            <person name="Salamov A."/>
            <person name="Andreopoulos B."/>
            <person name="Baker S."/>
            <person name="Barry K."/>
            <person name="Bills G."/>
            <person name="Bluhm B."/>
            <person name="Cannon C."/>
            <person name="Castanera R."/>
            <person name="Culley D."/>
            <person name="Daum C."/>
            <person name="Ezra D."/>
            <person name="Gonzalez J."/>
            <person name="Henrissat B."/>
            <person name="Kuo A."/>
            <person name="Liang C."/>
            <person name="Lipzen A."/>
            <person name="Lutzoni F."/>
            <person name="Magnuson J."/>
            <person name="Mondo S."/>
            <person name="Nolan M."/>
            <person name="Ohm R."/>
            <person name="Pangilinan J."/>
            <person name="Park H.-J."/>
            <person name="Ramirez L."/>
            <person name="Alfaro M."/>
            <person name="Sun H."/>
            <person name="Tritt A."/>
            <person name="Yoshinaga Y."/>
            <person name="Zwiers L.-H."/>
            <person name="Turgeon B."/>
            <person name="Goodwin S."/>
            <person name="Spatafora J."/>
            <person name="Crous P."/>
            <person name="Grigoriev I."/>
        </authorList>
    </citation>
    <scope>NUCLEOTIDE SEQUENCE</scope>
    <source>
        <strain evidence="5">CBS 130266</strain>
    </source>
</reference>